<dbReference type="SUPFAM" id="SSF53850">
    <property type="entry name" value="Periplasmic binding protein-like II"/>
    <property type="match status" value="1"/>
</dbReference>
<organism evidence="2 3">
    <name type="scientific">Georgenia deserti</name>
    <dbReference type="NCBI Taxonomy" id="2093781"/>
    <lineage>
        <taxon>Bacteria</taxon>
        <taxon>Bacillati</taxon>
        <taxon>Actinomycetota</taxon>
        <taxon>Actinomycetes</taxon>
        <taxon>Micrococcales</taxon>
        <taxon>Bogoriellaceae</taxon>
        <taxon>Georgenia</taxon>
    </lineage>
</organism>
<dbReference type="Proteomes" id="UP001597277">
    <property type="component" value="Unassembled WGS sequence"/>
</dbReference>
<dbReference type="EMBL" id="JBHUEE010000011">
    <property type="protein sequence ID" value="MFD1719607.1"/>
    <property type="molecule type" value="Genomic_DNA"/>
</dbReference>
<dbReference type="PANTHER" id="PTHR43649:SF12">
    <property type="entry name" value="DIACETYLCHITOBIOSE BINDING PROTEIN DASA"/>
    <property type="match status" value="1"/>
</dbReference>
<feature type="signal peptide" evidence="1">
    <location>
        <begin position="1"/>
        <end position="34"/>
    </location>
</feature>
<dbReference type="Pfam" id="PF13416">
    <property type="entry name" value="SBP_bac_8"/>
    <property type="match status" value="1"/>
</dbReference>
<dbReference type="InterPro" id="IPR006059">
    <property type="entry name" value="SBP"/>
</dbReference>
<proteinExistence type="predicted"/>
<protein>
    <submittedName>
        <fullName evidence="2">Extracellular solute-binding protein</fullName>
    </submittedName>
</protein>
<reference evidence="3" key="1">
    <citation type="journal article" date="2019" name="Int. J. Syst. Evol. Microbiol.">
        <title>The Global Catalogue of Microorganisms (GCM) 10K type strain sequencing project: providing services to taxonomists for standard genome sequencing and annotation.</title>
        <authorList>
            <consortium name="The Broad Institute Genomics Platform"/>
            <consortium name="The Broad Institute Genome Sequencing Center for Infectious Disease"/>
            <person name="Wu L."/>
            <person name="Ma J."/>
        </authorList>
    </citation>
    <scope>NUCLEOTIDE SEQUENCE [LARGE SCALE GENOMIC DNA]</scope>
    <source>
        <strain evidence="3">JCM 17130</strain>
    </source>
</reference>
<keyword evidence="3" id="KW-1185">Reference proteome</keyword>
<dbReference type="InterPro" id="IPR050490">
    <property type="entry name" value="Bact_solute-bd_prot1"/>
</dbReference>
<feature type="chain" id="PRO_5046361682" evidence="1">
    <location>
        <begin position="35"/>
        <end position="439"/>
    </location>
</feature>
<name>A0ABW4LBC0_9MICO</name>
<dbReference type="PANTHER" id="PTHR43649">
    <property type="entry name" value="ARABINOSE-BINDING PROTEIN-RELATED"/>
    <property type="match status" value="1"/>
</dbReference>
<comment type="caution">
    <text evidence="2">The sequence shown here is derived from an EMBL/GenBank/DDBJ whole genome shotgun (WGS) entry which is preliminary data.</text>
</comment>
<evidence type="ECO:0000313" key="2">
    <source>
        <dbReference type="EMBL" id="MFD1719607.1"/>
    </source>
</evidence>
<keyword evidence="1" id="KW-0732">Signal</keyword>
<sequence length="439" mass="45920">MSPANGRAHHVTRRGFLGAFGVAALAGCSASVAAADRPAPVRPRRGEYTGPAVTLQFWNPFTGGDGPAMAEIVEAFNAAHDNIRVVMTSLVADDLYAKVMPAVGAGEGPDVAIMHLDQLATFAARGTIAPLEELTDGLGLDGTDFIPAVWDSGVYEGHRYGIPLDVFTMAQYWATDTFGGAGLEGPVRDRGHFDAAASSLRNAGVTHPFWVTPSWQLFVTLLAQFGGSLYDEAATAATMGSDAGVAALEWMTSLIEAGVSPSGATDPRLPFKNGGAAMLADLPAAIPDLQLTAPDLAWDVAPFPQIGTRPGTFANSHNFVLTGQSQADDDVAHAAQTFVEWTSRNSEPWIASGNTPARATVRAGEAFAAAPQAALAEPEVFSSAAFLPQIPGSREIAANSYERAVSEVVLSGADAAEALDFAQRTAQEQLEEMHELLDG</sequence>
<gene>
    <name evidence="2" type="ORF">ACFSE6_17315</name>
</gene>
<dbReference type="RefSeq" id="WP_388010246.1">
    <property type="nucleotide sequence ID" value="NZ_JBHUEE010000011.1"/>
</dbReference>
<evidence type="ECO:0000256" key="1">
    <source>
        <dbReference type="SAM" id="SignalP"/>
    </source>
</evidence>
<dbReference type="PROSITE" id="PS51257">
    <property type="entry name" value="PROKAR_LIPOPROTEIN"/>
    <property type="match status" value="1"/>
</dbReference>
<accession>A0ABW4LBC0</accession>
<dbReference type="InterPro" id="IPR006311">
    <property type="entry name" value="TAT_signal"/>
</dbReference>
<dbReference type="PROSITE" id="PS51318">
    <property type="entry name" value="TAT"/>
    <property type="match status" value="1"/>
</dbReference>
<evidence type="ECO:0000313" key="3">
    <source>
        <dbReference type="Proteomes" id="UP001597277"/>
    </source>
</evidence>
<dbReference type="Gene3D" id="3.40.190.10">
    <property type="entry name" value="Periplasmic binding protein-like II"/>
    <property type="match status" value="1"/>
</dbReference>